<sequence length="453" mass="47634">MSPHTQPSRALRRTLAVGLPITLVAAMAVAGTAVGAPAPAGKAEKPARVVGSAVLDEIPLAEFSNSLLPGSVSNDRGVHLGVGSDLYPAGRKGEFWALTDRGPNGQIRVDGKKRRTFAVPEFDPALVKIRVSGDRVRVLTAVPLTTASGKPVTGLPNQASRDEAPYSYDAGTPLDRNPSGLDTEGMVRADGGSFWLSDEYGPSLIHVSPRGRVLARYVPQGLKLTGADYPVIEALPSILLNRKLNRGFEGLAVLPGGDLVAAVQSPLAVPDQAAGEASRNARLIRFSPEKQTVTAEYAYRFDAVGVVDPGETDTSELKISSLVALDDDTLLVQERTDRSSRLQRVTLPPGAGILGGRWDDPSTSPSYEQLDDPSAAGVPVLGKSLLVDFGKVAGVPGKIEGVAVVGKRTLALINDNDFGMTDGPGAFDPNGRLVDSGVNTHVVQVRLPERLTD</sequence>
<feature type="signal peptide" evidence="1">
    <location>
        <begin position="1"/>
        <end position="30"/>
    </location>
</feature>
<gene>
    <name evidence="3" type="ORF">GCM10010387_49830</name>
</gene>
<dbReference type="RefSeq" id="WP_190125450.1">
    <property type="nucleotide sequence ID" value="NZ_BMWG01000019.1"/>
</dbReference>
<dbReference type="EMBL" id="BMWG01000019">
    <property type="protein sequence ID" value="GGZ49599.1"/>
    <property type="molecule type" value="Genomic_DNA"/>
</dbReference>
<name>A0A918QJV3_9ACTN</name>
<organism evidence="3 4">
    <name type="scientific">Streptomyces inusitatus</name>
    <dbReference type="NCBI Taxonomy" id="68221"/>
    <lineage>
        <taxon>Bacteria</taxon>
        <taxon>Bacillati</taxon>
        <taxon>Actinomycetota</taxon>
        <taxon>Actinomycetes</taxon>
        <taxon>Kitasatosporales</taxon>
        <taxon>Streptomycetaceae</taxon>
        <taxon>Streptomyces</taxon>
    </lineage>
</organism>
<dbReference type="PANTHER" id="PTHR37957">
    <property type="entry name" value="BLR7070 PROTEIN"/>
    <property type="match status" value="1"/>
</dbReference>
<evidence type="ECO:0000259" key="2">
    <source>
        <dbReference type="Pfam" id="PF13449"/>
    </source>
</evidence>
<evidence type="ECO:0000313" key="3">
    <source>
        <dbReference type="EMBL" id="GGZ49599.1"/>
    </source>
</evidence>
<comment type="caution">
    <text evidence="3">The sequence shown here is derived from an EMBL/GenBank/DDBJ whole genome shotgun (WGS) entry which is preliminary data.</text>
</comment>
<reference evidence="3" key="1">
    <citation type="journal article" date="2014" name="Int. J. Syst. Evol. Microbiol.">
        <title>Complete genome sequence of Corynebacterium casei LMG S-19264T (=DSM 44701T), isolated from a smear-ripened cheese.</title>
        <authorList>
            <consortium name="US DOE Joint Genome Institute (JGI-PGF)"/>
            <person name="Walter F."/>
            <person name="Albersmeier A."/>
            <person name="Kalinowski J."/>
            <person name="Ruckert C."/>
        </authorList>
    </citation>
    <scope>NUCLEOTIDE SEQUENCE</scope>
    <source>
        <strain evidence="3">JCM 4988</strain>
    </source>
</reference>
<dbReference type="PANTHER" id="PTHR37957:SF1">
    <property type="entry name" value="PHYTASE-LIKE DOMAIN-CONTAINING PROTEIN"/>
    <property type="match status" value="1"/>
</dbReference>
<feature type="chain" id="PRO_5038502782" description="Phytase-like domain-containing protein" evidence="1">
    <location>
        <begin position="31"/>
        <end position="453"/>
    </location>
</feature>
<keyword evidence="4" id="KW-1185">Reference proteome</keyword>
<dbReference type="InterPro" id="IPR027372">
    <property type="entry name" value="Phytase-like_dom"/>
</dbReference>
<accession>A0A918QJV3</accession>
<evidence type="ECO:0000313" key="4">
    <source>
        <dbReference type="Proteomes" id="UP000630936"/>
    </source>
</evidence>
<keyword evidence="1" id="KW-0732">Signal</keyword>
<feature type="domain" description="Phytase-like" evidence="2">
    <location>
        <begin position="82"/>
        <end position="418"/>
    </location>
</feature>
<evidence type="ECO:0000256" key="1">
    <source>
        <dbReference type="SAM" id="SignalP"/>
    </source>
</evidence>
<dbReference type="Pfam" id="PF13449">
    <property type="entry name" value="Phytase-like"/>
    <property type="match status" value="1"/>
</dbReference>
<dbReference type="AlphaFoldDB" id="A0A918QJV3"/>
<proteinExistence type="predicted"/>
<reference evidence="3" key="2">
    <citation type="submission" date="2020-09" db="EMBL/GenBank/DDBJ databases">
        <authorList>
            <person name="Sun Q."/>
            <person name="Ohkuma M."/>
        </authorList>
    </citation>
    <scope>NUCLEOTIDE SEQUENCE</scope>
    <source>
        <strain evidence="3">JCM 4988</strain>
    </source>
</reference>
<protein>
    <recommendedName>
        <fullName evidence="2">Phytase-like domain-containing protein</fullName>
    </recommendedName>
</protein>
<dbReference type="Proteomes" id="UP000630936">
    <property type="component" value="Unassembled WGS sequence"/>
</dbReference>